<keyword evidence="2" id="KW-1185">Reference proteome</keyword>
<protein>
    <submittedName>
        <fullName evidence="1">Uncharacterized protein</fullName>
    </submittedName>
</protein>
<evidence type="ECO:0000313" key="2">
    <source>
        <dbReference type="Proteomes" id="UP001234178"/>
    </source>
</evidence>
<sequence>MNRSSVSHVADTLDGDVSSELLILKLLWGRTTSSMESIRVLLYPTTETKGHRKYQMSTAAQSHQQLSSLAVATDYSFALSSI</sequence>
<proteinExistence type="predicted"/>
<dbReference type="Proteomes" id="UP001234178">
    <property type="component" value="Unassembled WGS sequence"/>
</dbReference>
<accession>A0ABR0ACT1</accession>
<organism evidence="1 2">
    <name type="scientific">Daphnia magna</name>
    <dbReference type="NCBI Taxonomy" id="35525"/>
    <lineage>
        <taxon>Eukaryota</taxon>
        <taxon>Metazoa</taxon>
        <taxon>Ecdysozoa</taxon>
        <taxon>Arthropoda</taxon>
        <taxon>Crustacea</taxon>
        <taxon>Branchiopoda</taxon>
        <taxon>Diplostraca</taxon>
        <taxon>Cladocera</taxon>
        <taxon>Anomopoda</taxon>
        <taxon>Daphniidae</taxon>
        <taxon>Daphnia</taxon>
    </lineage>
</organism>
<name>A0ABR0ACT1_9CRUS</name>
<evidence type="ECO:0000313" key="1">
    <source>
        <dbReference type="EMBL" id="KAK4022927.1"/>
    </source>
</evidence>
<gene>
    <name evidence="1" type="ORF">OUZ56_008371</name>
</gene>
<dbReference type="EMBL" id="JAOYFB010000037">
    <property type="protein sequence ID" value="KAK4022927.1"/>
    <property type="molecule type" value="Genomic_DNA"/>
</dbReference>
<comment type="caution">
    <text evidence="1">The sequence shown here is derived from an EMBL/GenBank/DDBJ whole genome shotgun (WGS) entry which is preliminary data.</text>
</comment>
<reference evidence="1 2" key="1">
    <citation type="journal article" date="2023" name="Nucleic Acids Res.">
        <title>The hologenome of Daphnia magna reveals possible DNA methylation and microbiome-mediated evolution of the host genome.</title>
        <authorList>
            <person name="Chaturvedi A."/>
            <person name="Li X."/>
            <person name="Dhandapani V."/>
            <person name="Marshall H."/>
            <person name="Kissane S."/>
            <person name="Cuenca-Cambronero M."/>
            <person name="Asole G."/>
            <person name="Calvet F."/>
            <person name="Ruiz-Romero M."/>
            <person name="Marangio P."/>
            <person name="Guigo R."/>
            <person name="Rago D."/>
            <person name="Mirbahai L."/>
            <person name="Eastwood N."/>
            <person name="Colbourne J.K."/>
            <person name="Zhou J."/>
            <person name="Mallon E."/>
            <person name="Orsini L."/>
        </authorList>
    </citation>
    <scope>NUCLEOTIDE SEQUENCE [LARGE SCALE GENOMIC DNA]</scope>
    <source>
        <strain evidence="1">LRV0_1</strain>
    </source>
</reference>